<feature type="transmembrane region" description="Helical" evidence="1">
    <location>
        <begin position="114"/>
        <end position="139"/>
    </location>
</feature>
<dbReference type="RefSeq" id="WP_170192326.1">
    <property type="nucleotide sequence ID" value="NZ_JABBNB010000001.1"/>
</dbReference>
<protein>
    <submittedName>
        <fullName evidence="2">Uncharacterized protein</fullName>
    </submittedName>
</protein>
<keyword evidence="3" id="KW-1185">Reference proteome</keyword>
<feature type="transmembrane region" description="Helical" evidence="1">
    <location>
        <begin position="61"/>
        <end position="79"/>
    </location>
</feature>
<keyword evidence="1" id="KW-1133">Transmembrane helix</keyword>
<feature type="transmembrane region" description="Helical" evidence="1">
    <location>
        <begin position="86"/>
        <end position="108"/>
    </location>
</feature>
<dbReference type="AlphaFoldDB" id="A0A848KWJ7"/>
<evidence type="ECO:0000313" key="3">
    <source>
        <dbReference type="Proteomes" id="UP000550729"/>
    </source>
</evidence>
<comment type="caution">
    <text evidence="2">The sequence shown here is derived from an EMBL/GenBank/DDBJ whole genome shotgun (WGS) entry which is preliminary data.</text>
</comment>
<evidence type="ECO:0000313" key="2">
    <source>
        <dbReference type="EMBL" id="NMN99837.1"/>
    </source>
</evidence>
<dbReference type="Proteomes" id="UP000550729">
    <property type="component" value="Unassembled WGS sequence"/>
</dbReference>
<proteinExistence type="predicted"/>
<evidence type="ECO:0000256" key="1">
    <source>
        <dbReference type="SAM" id="Phobius"/>
    </source>
</evidence>
<sequence length="149" mass="15103">MALQIVMRTIRDSSAALAQLMRPPRSSPPIEGRLIAATVTALLGVATGVFIASAPELAGRLWLAFFAVAAPAIAITRMLPSFDLAVALIIGVAGGATVNAIVVEAMLAANAWSITGGVIAVAVVAALVWLIPVGAAAASPGEMPDHRSR</sequence>
<dbReference type="EMBL" id="JABBNB010000001">
    <property type="protein sequence ID" value="NMN99837.1"/>
    <property type="molecule type" value="Genomic_DNA"/>
</dbReference>
<accession>A0A848KWJ7</accession>
<keyword evidence="1" id="KW-0472">Membrane</keyword>
<reference evidence="2 3" key="1">
    <citation type="submission" date="2020-04" db="EMBL/GenBank/DDBJ databases">
        <title>Gordonia sp. nov. TBRC 11910.</title>
        <authorList>
            <person name="Suriyachadkun C."/>
        </authorList>
    </citation>
    <scope>NUCLEOTIDE SEQUENCE [LARGE SCALE GENOMIC DNA]</scope>
    <source>
        <strain evidence="2 3">TBRC 11910</strain>
    </source>
</reference>
<organism evidence="2 3">
    <name type="scientific">Gordonia asplenii</name>
    <dbReference type="NCBI Taxonomy" id="2725283"/>
    <lineage>
        <taxon>Bacteria</taxon>
        <taxon>Bacillati</taxon>
        <taxon>Actinomycetota</taxon>
        <taxon>Actinomycetes</taxon>
        <taxon>Mycobacteriales</taxon>
        <taxon>Gordoniaceae</taxon>
        <taxon>Gordonia</taxon>
    </lineage>
</organism>
<gene>
    <name evidence="2" type="ORF">HH308_01230</name>
</gene>
<name>A0A848KWJ7_9ACTN</name>
<feature type="transmembrane region" description="Helical" evidence="1">
    <location>
        <begin position="34"/>
        <end position="55"/>
    </location>
</feature>
<keyword evidence="1" id="KW-0812">Transmembrane</keyword>